<proteinExistence type="predicted"/>
<name>A0A5C6BIW0_9PLAN</name>
<accession>A0A5C6BIW0</accession>
<dbReference type="EMBL" id="SJPP01000001">
    <property type="protein sequence ID" value="TWU11276.1"/>
    <property type="molecule type" value="Genomic_DNA"/>
</dbReference>
<reference evidence="1 2" key="1">
    <citation type="submission" date="2019-02" db="EMBL/GenBank/DDBJ databases">
        <title>Deep-cultivation of Planctomycetes and their phenomic and genomic characterization uncovers novel biology.</title>
        <authorList>
            <person name="Wiegand S."/>
            <person name="Jogler M."/>
            <person name="Boedeker C."/>
            <person name="Pinto D."/>
            <person name="Vollmers J."/>
            <person name="Rivas-Marin E."/>
            <person name="Kohn T."/>
            <person name="Peeters S.H."/>
            <person name="Heuer A."/>
            <person name="Rast P."/>
            <person name="Oberbeckmann S."/>
            <person name="Bunk B."/>
            <person name="Jeske O."/>
            <person name="Meyerdierks A."/>
            <person name="Storesund J.E."/>
            <person name="Kallscheuer N."/>
            <person name="Luecker S."/>
            <person name="Lage O.M."/>
            <person name="Pohl T."/>
            <person name="Merkel B.J."/>
            <person name="Hornburger P."/>
            <person name="Mueller R.-W."/>
            <person name="Bruemmer F."/>
            <person name="Labrenz M."/>
            <person name="Spormann A.M."/>
            <person name="Op Den Camp H."/>
            <person name="Overmann J."/>
            <person name="Amann R."/>
            <person name="Jetten M.S.M."/>
            <person name="Mascher T."/>
            <person name="Medema M.H."/>
            <person name="Devos D.P."/>
            <person name="Kaster A.-K."/>
            <person name="Ovreas L."/>
            <person name="Rohde M."/>
            <person name="Galperin M.Y."/>
            <person name="Jogler C."/>
        </authorList>
    </citation>
    <scope>NUCLEOTIDE SEQUENCE [LARGE SCALE GENOMIC DNA]</scope>
    <source>
        <strain evidence="1 2">CA54</strain>
    </source>
</reference>
<protein>
    <submittedName>
        <fullName evidence="1">Uncharacterized protein</fullName>
    </submittedName>
</protein>
<gene>
    <name evidence="1" type="ORF">CA54_00810</name>
</gene>
<dbReference type="RefSeq" id="WP_146368903.1">
    <property type="nucleotide sequence ID" value="NZ_SJPP01000001.1"/>
</dbReference>
<dbReference type="AlphaFoldDB" id="A0A5C6BIW0"/>
<comment type="caution">
    <text evidence="1">The sequence shown here is derived from an EMBL/GenBank/DDBJ whole genome shotgun (WGS) entry which is preliminary data.</text>
</comment>
<evidence type="ECO:0000313" key="2">
    <source>
        <dbReference type="Proteomes" id="UP000320735"/>
    </source>
</evidence>
<organism evidence="1 2">
    <name type="scientific">Symmachiella macrocystis</name>
    <dbReference type="NCBI Taxonomy" id="2527985"/>
    <lineage>
        <taxon>Bacteria</taxon>
        <taxon>Pseudomonadati</taxon>
        <taxon>Planctomycetota</taxon>
        <taxon>Planctomycetia</taxon>
        <taxon>Planctomycetales</taxon>
        <taxon>Planctomycetaceae</taxon>
        <taxon>Symmachiella</taxon>
    </lineage>
</organism>
<dbReference type="Proteomes" id="UP000320735">
    <property type="component" value="Unassembled WGS sequence"/>
</dbReference>
<keyword evidence="2" id="KW-1185">Reference proteome</keyword>
<sequence>MTHCLTHQRPEDQTSMLGLVCVECKHRLYAAPPSGNRRSFWESQPAAYSLDRQPCFVYTLMWDDFRIRSLHAVESIVDARSPLHAENSESSPPNLF</sequence>
<evidence type="ECO:0000313" key="1">
    <source>
        <dbReference type="EMBL" id="TWU11276.1"/>
    </source>
</evidence>
<dbReference type="OrthoDB" id="286023at2"/>